<evidence type="ECO:0000313" key="2">
    <source>
        <dbReference type="Proteomes" id="UP000004994"/>
    </source>
</evidence>
<dbReference type="Gramene" id="Solyc10g076170.1.1">
    <property type="protein sequence ID" value="Solyc10g076170.1.1.1"/>
    <property type="gene ID" value="Solyc10g076170.1"/>
</dbReference>
<dbReference type="Proteomes" id="UP000004994">
    <property type="component" value="Chromosome 10"/>
</dbReference>
<protein>
    <submittedName>
        <fullName evidence="1">Uncharacterized protein</fullName>
    </submittedName>
</protein>
<dbReference type="EnsemblPlants" id="Solyc10g076170.1.1">
    <property type="protein sequence ID" value="Solyc10g076170.1.1.1"/>
    <property type="gene ID" value="Solyc10g076170.1"/>
</dbReference>
<name>A0A3Q7IIT6_SOLLC</name>
<sequence>MIFHAIFQKSKRSSPKRNLVTTRKKKWCMIRPALDKCFIFIVSFSVGLSSEDNSRLADYLARLGEQLEIGKDADTVQLKNSPSLQDFQPIRLPKQTLSMESLFLFEHAHKTRKKVKNWASLDAFKFCTENCVPYSSFGSIPLTGPFELPVRLDCSLGGHCGATFRTVAESMGRKDRTR</sequence>
<dbReference type="InParanoid" id="A0A3Q7IIT6"/>
<dbReference type="AlphaFoldDB" id="A0A3Q7IIT6"/>
<dbReference type="PaxDb" id="4081-Solyc10g076170.1.1"/>
<keyword evidence="2" id="KW-1185">Reference proteome</keyword>
<organism evidence="1">
    <name type="scientific">Solanum lycopersicum</name>
    <name type="common">Tomato</name>
    <name type="synonym">Lycopersicon esculentum</name>
    <dbReference type="NCBI Taxonomy" id="4081"/>
    <lineage>
        <taxon>Eukaryota</taxon>
        <taxon>Viridiplantae</taxon>
        <taxon>Streptophyta</taxon>
        <taxon>Embryophyta</taxon>
        <taxon>Tracheophyta</taxon>
        <taxon>Spermatophyta</taxon>
        <taxon>Magnoliopsida</taxon>
        <taxon>eudicotyledons</taxon>
        <taxon>Gunneridae</taxon>
        <taxon>Pentapetalae</taxon>
        <taxon>asterids</taxon>
        <taxon>lamiids</taxon>
        <taxon>Solanales</taxon>
        <taxon>Solanaceae</taxon>
        <taxon>Solanoideae</taxon>
        <taxon>Solaneae</taxon>
        <taxon>Solanum</taxon>
        <taxon>Solanum subgen. Lycopersicon</taxon>
    </lineage>
</organism>
<accession>A0A3Q7IIT6</accession>
<evidence type="ECO:0000313" key="1">
    <source>
        <dbReference type="EnsemblPlants" id="Solyc10g076170.1.1.1"/>
    </source>
</evidence>
<proteinExistence type="predicted"/>
<reference evidence="1" key="1">
    <citation type="journal article" date="2012" name="Nature">
        <title>The tomato genome sequence provides insights into fleshy fruit evolution.</title>
        <authorList>
            <consortium name="Tomato Genome Consortium"/>
        </authorList>
    </citation>
    <scope>NUCLEOTIDE SEQUENCE [LARGE SCALE GENOMIC DNA]</scope>
    <source>
        <strain evidence="1">cv. Heinz 1706</strain>
    </source>
</reference>
<reference evidence="1" key="2">
    <citation type="submission" date="2019-01" db="UniProtKB">
        <authorList>
            <consortium name="EnsemblPlants"/>
        </authorList>
    </citation>
    <scope>IDENTIFICATION</scope>
    <source>
        <strain evidence="1">cv. Heinz 1706</strain>
    </source>
</reference>